<dbReference type="EMBL" id="LSSM01007609">
    <property type="protein sequence ID" value="OMJ07636.1"/>
    <property type="molecule type" value="Genomic_DNA"/>
</dbReference>
<name>A0A1R1WZ24_9FUNG</name>
<sequence>MFHDTLIALATRQIMAETREMRNTTASSAECGNWTIGHERVQRVERGYCGCQFPSNEHGYWQVQQHVCGHAEKLRDRRDERWVVQARVYKVRFAVATATQSHWHVLLVQERVYANAVVADTVHNRYPARDYQYRRRQTVDILDIVPRKYNYPEPRLL</sequence>
<dbReference type="Proteomes" id="UP000187429">
    <property type="component" value="Unassembled WGS sequence"/>
</dbReference>
<evidence type="ECO:0000313" key="1">
    <source>
        <dbReference type="EMBL" id="OMJ07636.1"/>
    </source>
</evidence>
<keyword evidence="2" id="KW-1185">Reference proteome</keyword>
<protein>
    <submittedName>
        <fullName evidence="1">Uncharacterized protein</fullName>
    </submittedName>
</protein>
<evidence type="ECO:0000313" key="2">
    <source>
        <dbReference type="Proteomes" id="UP000187429"/>
    </source>
</evidence>
<proteinExistence type="predicted"/>
<reference evidence="2" key="1">
    <citation type="submission" date="2017-01" db="EMBL/GenBank/DDBJ databases">
        <authorList>
            <person name="Wang Y."/>
            <person name="White M."/>
            <person name="Kvist S."/>
            <person name="Moncalvo J.-M."/>
        </authorList>
    </citation>
    <scope>NUCLEOTIDE SEQUENCE [LARGE SCALE GENOMIC DNA]</scope>
    <source>
        <strain evidence="2">ID-206-W2</strain>
    </source>
</reference>
<accession>A0A1R1WZ24</accession>
<organism evidence="1 2">
    <name type="scientific">Smittium culicis</name>
    <dbReference type="NCBI Taxonomy" id="133412"/>
    <lineage>
        <taxon>Eukaryota</taxon>
        <taxon>Fungi</taxon>
        <taxon>Fungi incertae sedis</taxon>
        <taxon>Zoopagomycota</taxon>
        <taxon>Kickxellomycotina</taxon>
        <taxon>Harpellomycetes</taxon>
        <taxon>Harpellales</taxon>
        <taxon>Legeriomycetaceae</taxon>
        <taxon>Smittium</taxon>
    </lineage>
</organism>
<dbReference type="AlphaFoldDB" id="A0A1R1WZ24"/>
<gene>
    <name evidence="1" type="ORF">AYI69_g11386</name>
</gene>
<comment type="caution">
    <text evidence="1">The sequence shown here is derived from an EMBL/GenBank/DDBJ whole genome shotgun (WGS) entry which is preliminary data.</text>
</comment>